<evidence type="ECO:0000313" key="2">
    <source>
        <dbReference type="Proteomes" id="UP001283361"/>
    </source>
</evidence>
<reference evidence="1" key="1">
    <citation type="journal article" date="2023" name="G3 (Bethesda)">
        <title>A reference genome for the long-term kleptoplast-retaining sea slug Elysia crispata morphotype clarki.</title>
        <authorList>
            <person name="Eastman K.E."/>
            <person name="Pendleton A.L."/>
            <person name="Shaikh M.A."/>
            <person name="Suttiyut T."/>
            <person name="Ogas R."/>
            <person name="Tomko P."/>
            <person name="Gavelis G."/>
            <person name="Widhalm J.R."/>
            <person name="Wisecaver J.H."/>
        </authorList>
    </citation>
    <scope>NUCLEOTIDE SEQUENCE</scope>
    <source>
        <strain evidence="1">ECLA1</strain>
    </source>
</reference>
<name>A0AAE1B5Y7_9GAST</name>
<keyword evidence="2" id="KW-1185">Reference proteome</keyword>
<proteinExistence type="predicted"/>
<protein>
    <submittedName>
        <fullName evidence="1">Uncharacterized protein</fullName>
    </submittedName>
</protein>
<gene>
    <name evidence="1" type="ORF">RRG08_054368</name>
</gene>
<accession>A0AAE1B5Y7</accession>
<dbReference type="Proteomes" id="UP001283361">
    <property type="component" value="Unassembled WGS sequence"/>
</dbReference>
<sequence length="131" mass="14352">MVRAHSLQFCKSNTATVTGNENEIRILGHLPDEVSHTVQSHPQLPGGQLGELSALLDTGHAHSHTHWHHESQPCLLLKSPPVPSPGGRTPPLSLREDCEETTPVFVSVSSYYLTHPLLVMRLPRVCVSSVE</sequence>
<dbReference type="AlphaFoldDB" id="A0AAE1B5Y7"/>
<organism evidence="1 2">
    <name type="scientific">Elysia crispata</name>
    <name type="common">lettuce slug</name>
    <dbReference type="NCBI Taxonomy" id="231223"/>
    <lineage>
        <taxon>Eukaryota</taxon>
        <taxon>Metazoa</taxon>
        <taxon>Spiralia</taxon>
        <taxon>Lophotrochozoa</taxon>
        <taxon>Mollusca</taxon>
        <taxon>Gastropoda</taxon>
        <taxon>Heterobranchia</taxon>
        <taxon>Euthyneura</taxon>
        <taxon>Panpulmonata</taxon>
        <taxon>Sacoglossa</taxon>
        <taxon>Placobranchoidea</taxon>
        <taxon>Plakobranchidae</taxon>
        <taxon>Elysia</taxon>
    </lineage>
</organism>
<comment type="caution">
    <text evidence="1">The sequence shown here is derived from an EMBL/GenBank/DDBJ whole genome shotgun (WGS) entry which is preliminary data.</text>
</comment>
<evidence type="ECO:0000313" key="1">
    <source>
        <dbReference type="EMBL" id="KAK3799242.1"/>
    </source>
</evidence>
<dbReference type="EMBL" id="JAWDGP010000590">
    <property type="protein sequence ID" value="KAK3799242.1"/>
    <property type="molecule type" value="Genomic_DNA"/>
</dbReference>